<accession>A0A8S5S4J1</accession>
<organism evidence="1">
    <name type="scientific">Siphoviridae sp. ctiV651</name>
    <dbReference type="NCBI Taxonomy" id="2827917"/>
    <lineage>
        <taxon>Viruses</taxon>
        <taxon>Duplodnaviria</taxon>
        <taxon>Heunggongvirae</taxon>
        <taxon>Uroviricota</taxon>
        <taxon>Caudoviricetes</taxon>
    </lineage>
</organism>
<proteinExistence type="predicted"/>
<dbReference type="EMBL" id="BK032528">
    <property type="protein sequence ID" value="DAF45949.1"/>
    <property type="molecule type" value="Genomic_DNA"/>
</dbReference>
<name>A0A8S5S4J1_9CAUD</name>
<sequence>MYRNVHKSIHLKPVKPKALSLQYWMKQANMNVTKVKQR</sequence>
<protein>
    <submittedName>
        <fullName evidence="1">Uncharacterized protein</fullName>
    </submittedName>
</protein>
<evidence type="ECO:0000313" key="1">
    <source>
        <dbReference type="EMBL" id="DAF45949.1"/>
    </source>
</evidence>
<reference evidence="1" key="1">
    <citation type="journal article" date="2021" name="Proc. Natl. Acad. Sci. U.S.A.">
        <title>A Catalog of Tens of Thousands of Viruses from Human Metagenomes Reveals Hidden Associations with Chronic Diseases.</title>
        <authorList>
            <person name="Tisza M.J."/>
            <person name="Buck C.B."/>
        </authorList>
    </citation>
    <scope>NUCLEOTIDE SEQUENCE</scope>
    <source>
        <strain evidence="1">CtiV651</strain>
    </source>
</reference>